<reference evidence="3 4" key="1">
    <citation type="journal article" date="2014" name="J. Biotechnol.">
        <title>Complete genome sequence of the actinobacterium Actinoplanes friuliensis HAG 010964, producer of the lipopeptide antibiotic friulimycin.</title>
        <authorList>
            <person name="Ruckert C."/>
            <person name="Szczepanowski R."/>
            <person name="Albersmeier A."/>
            <person name="Goesmann A."/>
            <person name="Fischer N."/>
            <person name="Steinkamper A."/>
            <person name="Puhler A."/>
            <person name="Biener R."/>
            <person name="Schwartz D."/>
            <person name="Kalinowski J."/>
        </authorList>
    </citation>
    <scope>NUCLEOTIDE SEQUENCE [LARGE SCALE GENOMIC DNA]</scope>
    <source>
        <strain evidence="3 4">DSM 7358</strain>
    </source>
</reference>
<evidence type="ECO:0000256" key="2">
    <source>
        <dbReference type="SAM" id="Phobius"/>
    </source>
</evidence>
<dbReference type="EMBL" id="CP006272">
    <property type="protein sequence ID" value="AGZ38714.1"/>
    <property type="molecule type" value="Genomic_DNA"/>
</dbReference>
<name>U5VPI7_9ACTN</name>
<dbReference type="KEGG" id="afs:AFR_02125"/>
<sequence>MVVADLSPAPHDEHLREQDHHLHGLDAVTGTKPRPEPLDPPMVPFALGGIGAFAVAGVVLLLAGAPERWLWTCLAGLLCGIPGLLTMLRHDANRRRRRALSHPDFKVTGTP</sequence>
<dbReference type="Pfam" id="PF10745">
    <property type="entry name" value="DUF2530"/>
    <property type="match status" value="1"/>
</dbReference>
<dbReference type="PATRIC" id="fig|1246995.3.peg.430"/>
<keyword evidence="2" id="KW-0812">Transmembrane</keyword>
<feature type="region of interest" description="Disordered" evidence="1">
    <location>
        <begin position="1"/>
        <end position="40"/>
    </location>
</feature>
<evidence type="ECO:0000313" key="3">
    <source>
        <dbReference type="EMBL" id="AGZ38714.1"/>
    </source>
</evidence>
<dbReference type="HOGENOM" id="CLU_150710_2_0_11"/>
<dbReference type="OrthoDB" id="5149277at2"/>
<keyword evidence="4" id="KW-1185">Reference proteome</keyword>
<feature type="transmembrane region" description="Helical" evidence="2">
    <location>
        <begin position="69"/>
        <end position="88"/>
    </location>
</feature>
<dbReference type="eggNOG" id="ENOG5033IM2">
    <property type="taxonomic scope" value="Bacteria"/>
</dbReference>
<protein>
    <recommendedName>
        <fullName evidence="5">DUF2530 domain-containing protein</fullName>
    </recommendedName>
</protein>
<evidence type="ECO:0008006" key="5">
    <source>
        <dbReference type="Google" id="ProtNLM"/>
    </source>
</evidence>
<keyword evidence="2" id="KW-1133">Transmembrane helix</keyword>
<evidence type="ECO:0000313" key="4">
    <source>
        <dbReference type="Proteomes" id="UP000017746"/>
    </source>
</evidence>
<dbReference type="InterPro" id="IPR019681">
    <property type="entry name" value="DUF2530"/>
</dbReference>
<evidence type="ECO:0000256" key="1">
    <source>
        <dbReference type="SAM" id="MobiDB-lite"/>
    </source>
</evidence>
<keyword evidence="2" id="KW-0472">Membrane</keyword>
<feature type="transmembrane region" description="Helical" evidence="2">
    <location>
        <begin position="42"/>
        <end position="63"/>
    </location>
</feature>
<dbReference type="AlphaFoldDB" id="U5VPI7"/>
<accession>U5VPI7</accession>
<feature type="compositionally biased region" description="Basic and acidic residues" evidence="1">
    <location>
        <begin position="10"/>
        <end position="24"/>
    </location>
</feature>
<proteinExistence type="predicted"/>
<organism evidence="3 4">
    <name type="scientific">Actinoplanes friuliensis DSM 7358</name>
    <dbReference type="NCBI Taxonomy" id="1246995"/>
    <lineage>
        <taxon>Bacteria</taxon>
        <taxon>Bacillati</taxon>
        <taxon>Actinomycetota</taxon>
        <taxon>Actinomycetes</taxon>
        <taxon>Micromonosporales</taxon>
        <taxon>Micromonosporaceae</taxon>
        <taxon>Actinoplanes</taxon>
    </lineage>
</organism>
<dbReference type="Proteomes" id="UP000017746">
    <property type="component" value="Chromosome"/>
</dbReference>
<gene>
    <name evidence="3" type="ORF">AFR_02125</name>
</gene>